<keyword evidence="1" id="KW-1133">Transmembrane helix</keyword>
<dbReference type="AlphaFoldDB" id="A0A1G8TZY6"/>
<accession>A0A1G8TZY6</accession>
<keyword evidence="1" id="KW-0472">Membrane</keyword>
<gene>
    <name evidence="2" type="ORF">SAMN04487993_103429</name>
</gene>
<proteinExistence type="predicted"/>
<evidence type="ECO:0000313" key="3">
    <source>
        <dbReference type="Proteomes" id="UP000199093"/>
    </source>
</evidence>
<keyword evidence="1" id="KW-0812">Transmembrane</keyword>
<keyword evidence="3" id="KW-1185">Reference proteome</keyword>
<dbReference type="OrthoDB" id="1123500at2"/>
<dbReference type="RefSeq" id="WP_089851938.1">
    <property type="nucleotide sequence ID" value="NZ_FNEJ01000034.1"/>
</dbReference>
<dbReference type="STRING" id="555512.SAMN04487993_103429"/>
<evidence type="ECO:0000256" key="1">
    <source>
        <dbReference type="SAM" id="Phobius"/>
    </source>
</evidence>
<name>A0A1G8TZY6_9RHOB</name>
<dbReference type="EMBL" id="FNEJ01000034">
    <property type="protein sequence ID" value="SDJ47061.1"/>
    <property type="molecule type" value="Genomic_DNA"/>
</dbReference>
<sequence length="99" mass="10684">MYRLGIIAALFATPAVADPDGYGHMSGWGYGMGMMFGPILWIIVLGLVVAGVVWFIRNMDGGATKAEKSDAMSELDLRLAKGEIDAEDYTARKKLLTGE</sequence>
<organism evidence="2 3">
    <name type="scientific">Salipiger marinus</name>
    <dbReference type="NCBI Taxonomy" id="555512"/>
    <lineage>
        <taxon>Bacteria</taxon>
        <taxon>Pseudomonadati</taxon>
        <taxon>Pseudomonadota</taxon>
        <taxon>Alphaproteobacteria</taxon>
        <taxon>Rhodobacterales</taxon>
        <taxon>Roseobacteraceae</taxon>
        <taxon>Salipiger</taxon>
    </lineage>
</organism>
<evidence type="ECO:0000313" key="2">
    <source>
        <dbReference type="EMBL" id="SDJ47061.1"/>
    </source>
</evidence>
<reference evidence="3" key="1">
    <citation type="submission" date="2016-10" db="EMBL/GenBank/DDBJ databases">
        <authorList>
            <person name="Varghese N."/>
            <person name="Submissions S."/>
        </authorList>
    </citation>
    <scope>NUCLEOTIDE SEQUENCE [LARGE SCALE GENOMIC DNA]</scope>
    <source>
        <strain evidence="3">DSM 26424</strain>
    </source>
</reference>
<feature type="transmembrane region" description="Helical" evidence="1">
    <location>
        <begin position="33"/>
        <end position="56"/>
    </location>
</feature>
<protein>
    <submittedName>
        <fullName evidence="2">Putative membrane protein</fullName>
    </submittedName>
</protein>
<dbReference type="Proteomes" id="UP000199093">
    <property type="component" value="Unassembled WGS sequence"/>
</dbReference>